<dbReference type="SUPFAM" id="SSF52540">
    <property type="entry name" value="P-loop containing nucleoside triphosphate hydrolases"/>
    <property type="match status" value="1"/>
</dbReference>
<evidence type="ECO:0000256" key="2">
    <source>
        <dbReference type="SAM" id="MobiDB-lite"/>
    </source>
</evidence>
<proteinExistence type="predicted"/>
<dbReference type="Gene3D" id="3.40.50.300">
    <property type="entry name" value="P-loop containing nucleotide triphosphate hydrolases"/>
    <property type="match status" value="1"/>
</dbReference>
<dbReference type="InterPro" id="IPR027417">
    <property type="entry name" value="P-loop_NTPase"/>
</dbReference>
<name>A0A0M6XRE0_9RHOB</name>
<evidence type="ECO:0000313" key="4">
    <source>
        <dbReference type="Proteomes" id="UP000048908"/>
    </source>
</evidence>
<keyword evidence="4" id="KW-1185">Reference proteome</keyword>
<dbReference type="STRING" id="282197.SAMN04488517_101666"/>
<gene>
    <name evidence="3" type="ORF">JAN5088_01503</name>
</gene>
<reference evidence="3 4" key="1">
    <citation type="submission" date="2015-07" db="EMBL/GenBank/DDBJ databases">
        <authorList>
            <person name="Noorani M."/>
        </authorList>
    </citation>
    <scope>NUCLEOTIDE SEQUENCE [LARGE SCALE GENOMIC DNA]</scope>
    <source>
        <strain evidence="3 4">CECT 5088</strain>
    </source>
</reference>
<feature type="compositionally biased region" description="Basic and acidic residues" evidence="2">
    <location>
        <begin position="500"/>
        <end position="528"/>
    </location>
</feature>
<dbReference type="OrthoDB" id="7210452at2"/>
<evidence type="ECO:0000313" key="3">
    <source>
        <dbReference type="EMBL" id="CTQ32731.1"/>
    </source>
</evidence>
<evidence type="ECO:0000256" key="1">
    <source>
        <dbReference type="SAM" id="Coils"/>
    </source>
</evidence>
<dbReference type="PIRSF" id="PIRSF029407">
    <property type="entry name" value="UCP029407"/>
    <property type="match status" value="1"/>
</dbReference>
<protein>
    <recommendedName>
        <fullName evidence="5">Chromosome segregation protein SMC</fullName>
    </recommendedName>
</protein>
<dbReference type="InterPro" id="IPR014556">
    <property type="entry name" value="UCP029407"/>
</dbReference>
<evidence type="ECO:0008006" key="5">
    <source>
        <dbReference type="Google" id="ProtNLM"/>
    </source>
</evidence>
<accession>A0A0M6XRE0</accession>
<feature type="region of interest" description="Disordered" evidence="2">
    <location>
        <begin position="495"/>
        <end position="552"/>
    </location>
</feature>
<keyword evidence="1" id="KW-0175">Coiled coil</keyword>
<dbReference type="EMBL" id="CXPG01000014">
    <property type="protein sequence ID" value="CTQ32731.1"/>
    <property type="molecule type" value="Genomic_DNA"/>
</dbReference>
<dbReference type="Proteomes" id="UP000048908">
    <property type="component" value="Unassembled WGS sequence"/>
</dbReference>
<organism evidence="3 4">
    <name type="scientific">Jannaschia rubra</name>
    <dbReference type="NCBI Taxonomy" id="282197"/>
    <lineage>
        <taxon>Bacteria</taxon>
        <taxon>Pseudomonadati</taxon>
        <taxon>Pseudomonadota</taxon>
        <taxon>Alphaproteobacteria</taxon>
        <taxon>Rhodobacterales</taxon>
        <taxon>Roseobacteraceae</taxon>
        <taxon>Jannaschia</taxon>
    </lineage>
</organism>
<feature type="coiled-coil region" evidence="1">
    <location>
        <begin position="300"/>
        <end position="440"/>
    </location>
</feature>
<sequence length="592" mass="66024">MPRSDSPPDQRTAILCLGMHRSGTSATSGVMGLLGCDLPRTLMPANPDNRKGYYESIPICQLNDAVLASAGSSWDDWQAFNPGWIGSHRAEEFLPRGLSVLDEEFGDSGLPVMKDPRICRLMPFWRRLLDDAGIEPACLLIHRNPVEVAASLEHREGWPFAYGLLLWLRHVLDAENGSRGLKRHVISYDRLLGNWGATMLAVQEALGVSFPRWSETVATEVDEFLSTDLRNHRTDPHRVIGDPFLSSWVRDTYAILERWADEGEAPGDRETLDGIRADFNAAAPMFGGLIRTARKASGEAARLTAEGARQAETLAELERRAEEGEARGAAAEKETAGLRETVATLRQRHAEEAEAATRAAETLRHEKAQIESALIQRQHETEDVGRQNAENAARVADLEVSLAALTAERDRLAAEVGQVARDARLDRARTEERMRRELAETLARTRVGMDARIAALEADVTRAGEATREVAKRETTNKARIAALEADLSAARQKAQADAAGRRELEDRLGRARAEHETRAEQLERDLATARQETLDNAAQRRRAARAEEDQRRRNAALHARYRAILESRSWRVTAPLRRLATWFRSQPDRPK</sequence>
<dbReference type="RefSeq" id="WP_143114579.1">
    <property type="nucleotide sequence ID" value="NZ_CXPG01000014.1"/>
</dbReference>
<dbReference type="AlphaFoldDB" id="A0A0M6XRE0"/>